<dbReference type="EMBL" id="KL584977">
    <property type="protein sequence ID" value="KEQ86902.1"/>
    <property type="molecule type" value="Genomic_DNA"/>
</dbReference>
<evidence type="ECO:0000313" key="2">
    <source>
        <dbReference type="Proteomes" id="UP000030706"/>
    </source>
</evidence>
<accession>A0A074XY64</accession>
<organism evidence="1 2">
    <name type="scientific">Aureobasidium pullulans EXF-150</name>
    <dbReference type="NCBI Taxonomy" id="1043002"/>
    <lineage>
        <taxon>Eukaryota</taxon>
        <taxon>Fungi</taxon>
        <taxon>Dikarya</taxon>
        <taxon>Ascomycota</taxon>
        <taxon>Pezizomycotina</taxon>
        <taxon>Dothideomycetes</taxon>
        <taxon>Dothideomycetidae</taxon>
        <taxon>Dothideales</taxon>
        <taxon>Saccotheciaceae</taxon>
        <taxon>Aureobasidium</taxon>
    </lineage>
</organism>
<dbReference type="AlphaFoldDB" id="A0A074XY64"/>
<dbReference type="Proteomes" id="UP000030706">
    <property type="component" value="Unassembled WGS sequence"/>
</dbReference>
<dbReference type="RefSeq" id="XP_029763089.1">
    <property type="nucleotide sequence ID" value="XM_029899029.1"/>
</dbReference>
<evidence type="ECO:0000313" key="1">
    <source>
        <dbReference type="EMBL" id="KEQ86902.1"/>
    </source>
</evidence>
<gene>
    <name evidence="1" type="ORF">M438DRAFT_158701</name>
</gene>
<keyword evidence="2" id="KW-1185">Reference proteome</keyword>
<dbReference type="HOGENOM" id="CLU_1524842_0_0_1"/>
<reference evidence="1 2" key="1">
    <citation type="journal article" date="2014" name="BMC Genomics">
        <title>Genome sequencing of four Aureobasidium pullulans varieties: biotechnological potential, stress tolerance, and description of new species.</title>
        <authorList>
            <person name="Gostin Ar C."/>
            <person name="Ohm R.A."/>
            <person name="Kogej T."/>
            <person name="Sonjak S."/>
            <person name="Turk M."/>
            <person name="Zajc J."/>
            <person name="Zalar P."/>
            <person name="Grube M."/>
            <person name="Sun H."/>
            <person name="Han J."/>
            <person name="Sharma A."/>
            <person name="Chiniquy J."/>
            <person name="Ngan C.Y."/>
            <person name="Lipzen A."/>
            <person name="Barry K."/>
            <person name="Grigoriev I.V."/>
            <person name="Gunde-Cimerman N."/>
        </authorList>
    </citation>
    <scope>NUCLEOTIDE SEQUENCE [LARGE SCALE GENOMIC DNA]</scope>
    <source>
        <strain evidence="1 2">EXF-150</strain>
    </source>
</reference>
<name>A0A074XY64_AURPU</name>
<dbReference type="GeneID" id="40741335"/>
<proteinExistence type="predicted"/>
<sequence>MMAFHQPRTRVRHQVFVSLGMMALDRDCGQPSKLLLHLFACDWSVSSKRLFEKHPRILSVRISLISAVNPSMGSSFFSISRDSWRSRSSSGMIQLVSWTPDACYDSPSLVESTLSWILLSFRSESFFSRLCQETTTQCVVGGRSCSLHRSLSESHQFRRDLLLRLQWVPPPRCEKT</sequence>
<protein>
    <submittedName>
        <fullName evidence="1">Uncharacterized protein</fullName>
    </submittedName>
</protein>